<dbReference type="InterPro" id="IPR050745">
    <property type="entry name" value="Multifunctional_regulatory"/>
</dbReference>
<dbReference type="AlphaFoldDB" id="A0A1H7R0P8"/>
<dbReference type="InterPro" id="IPR002110">
    <property type="entry name" value="Ankyrin_rpt"/>
</dbReference>
<dbReference type="SUPFAM" id="SSF48403">
    <property type="entry name" value="Ankyrin repeat"/>
    <property type="match status" value="1"/>
</dbReference>
<dbReference type="PANTHER" id="PTHR24189:SF50">
    <property type="entry name" value="ANKYRIN REPEAT AND SOCS BOX PROTEIN 2"/>
    <property type="match status" value="1"/>
</dbReference>
<evidence type="ECO:0000256" key="2">
    <source>
        <dbReference type="ARBA" id="ARBA00023043"/>
    </source>
</evidence>
<keyword evidence="1" id="KW-0677">Repeat</keyword>
<dbReference type="OrthoDB" id="5657095at2"/>
<name>A0A1H7R0P8_9SPHI</name>
<dbReference type="PROSITE" id="PS50088">
    <property type="entry name" value="ANK_REPEAT"/>
    <property type="match status" value="1"/>
</dbReference>
<organism evidence="4 5">
    <name type="scientific">Parapedobacter koreensis</name>
    <dbReference type="NCBI Taxonomy" id="332977"/>
    <lineage>
        <taxon>Bacteria</taxon>
        <taxon>Pseudomonadati</taxon>
        <taxon>Bacteroidota</taxon>
        <taxon>Sphingobacteriia</taxon>
        <taxon>Sphingobacteriales</taxon>
        <taxon>Sphingobacteriaceae</taxon>
        <taxon>Parapedobacter</taxon>
    </lineage>
</organism>
<dbReference type="SMART" id="SM00248">
    <property type="entry name" value="ANK"/>
    <property type="match status" value="3"/>
</dbReference>
<evidence type="ECO:0000256" key="3">
    <source>
        <dbReference type="PROSITE-ProRule" id="PRU00023"/>
    </source>
</evidence>
<dbReference type="RefSeq" id="WP_090606780.1">
    <property type="nucleotide sequence ID" value="NZ_FNZR01000006.1"/>
</dbReference>
<keyword evidence="2 3" id="KW-0040">ANK repeat</keyword>
<protein>
    <submittedName>
        <fullName evidence="4">Ankyrin repeat-containing protein</fullName>
    </submittedName>
</protein>
<dbReference type="PANTHER" id="PTHR24189">
    <property type="entry name" value="MYOTROPHIN"/>
    <property type="match status" value="1"/>
</dbReference>
<dbReference type="STRING" id="332977.SAMN05421740_106197"/>
<feature type="repeat" description="ANK" evidence="3">
    <location>
        <begin position="176"/>
        <end position="209"/>
    </location>
</feature>
<evidence type="ECO:0000313" key="5">
    <source>
        <dbReference type="Proteomes" id="UP000198916"/>
    </source>
</evidence>
<reference evidence="5" key="1">
    <citation type="submission" date="2016-10" db="EMBL/GenBank/DDBJ databases">
        <authorList>
            <person name="Varghese N."/>
            <person name="Submissions S."/>
        </authorList>
    </citation>
    <scope>NUCLEOTIDE SEQUENCE [LARGE SCALE GENOMIC DNA]</scope>
    <source>
        <strain evidence="5">Jip14</strain>
    </source>
</reference>
<evidence type="ECO:0000313" key="4">
    <source>
        <dbReference type="EMBL" id="SEL53504.1"/>
    </source>
</evidence>
<accession>A0A1H7R0P8</accession>
<proteinExistence type="predicted"/>
<dbReference type="Proteomes" id="UP000198916">
    <property type="component" value="Unassembled WGS sequence"/>
</dbReference>
<evidence type="ECO:0000256" key="1">
    <source>
        <dbReference type="ARBA" id="ARBA00022737"/>
    </source>
</evidence>
<gene>
    <name evidence="4" type="ORF">SAMN05421740_106197</name>
</gene>
<dbReference type="Gene3D" id="1.25.40.20">
    <property type="entry name" value="Ankyrin repeat-containing domain"/>
    <property type="match status" value="2"/>
</dbReference>
<sequence>MNNFIKAIKRLDFGTVEALLHKEPKWISWAEDSGKNALHYLCGVAIGNDKQLAADSLRLLKLLLDSGMDYNSIHQIADPNCDFFPATPLWYAYAKGRNETLYRYLLEQKASPENCLWAIIWNDDVEAAELFKKHGAKISDSSGVDTFVPGAFHWRRFRIAKWLLENGADVHAIDPEGNTALHIAVNRKFKLEHIALLLRFGANPHRENKAGISPRALAQSGNRKGVQALFNPAATT</sequence>
<dbReference type="EMBL" id="FNZR01000006">
    <property type="protein sequence ID" value="SEL53504.1"/>
    <property type="molecule type" value="Genomic_DNA"/>
</dbReference>
<dbReference type="InterPro" id="IPR036770">
    <property type="entry name" value="Ankyrin_rpt-contain_sf"/>
</dbReference>
<dbReference type="Pfam" id="PF12796">
    <property type="entry name" value="Ank_2"/>
    <property type="match status" value="1"/>
</dbReference>
<keyword evidence="5" id="KW-1185">Reference proteome</keyword>